<keyword evidence="3" id="KW-1185">Reference proteome</keyword>
<keyword evidence="1" id="KW-0472">Membrane</keyword>
<evidence type="ECO:0000313" key="3">
    <source>
        <dbReference type="Proteomes" id="UP001175211"/>
    </source>
</evidence>
<keyword evidence="1" id="KW-0812">Transmembrane</keyword>
<sequence>MRRCYAWWSFPWTLVFFIFILLHSVEGTRYMTLLCLVFLPCLFSAMLRTVEGTRYSALLRLVVLPSRFLQSFLCYAPHYGRNPLFSVVTSGGPSLAAFLCHYVEGTVSCLNGINDEINPRAEGAIIRLSMKWSLWIAHPSEKCSSSY</sequence>
<keyword evidence="1" id="KW-1133">Transmembrane helix</keyword>
<evidence type="ECO:0000313" key="2">
    <source>
        <dbReference type="EMBL" id="KAK0448999.1"/>
    </source>
</evidence>
<proteinExistence type="predicted"/>
<dbReference type="AlphaFoldDB" id="A0AA39MWV5"/>
<feature type="transmembrane region" description="Helical" evidence="1">
    <location>
        <begin position="30"/>
        <end position="50"/>
    </location>
</feature>
<comment type="caution">
    <text evidence="2">The sequence shown here is derived from an EMBL/GenBank/DDBJ whole genome shotgun (WGS) entry which is preliminary data.</text>
</comment>
<accession>A0AA39MWV5</accession>
<name>A0AA39MWV5_ARMTA</name>
<dbReference type="Proteomes" id="UP001175211">
    <property type="component" value="Unassembled WGS sequence"/>
</dbReference>
<feature type="transmembrane region" description="Helical" evidence="1">
    <location>
        <begin position="5"/>
        <end position="24"/>
    </location>
</feature>
<gene>
    <name evidence="2" type="ORF">EV420DRAFT_1565433</name>
</gene>
<protein>
    <submittedName>
        <fullName evidence="2">Uncharacterized protein</fullName>
    </submittedName>
</protein>
<reference evidence="2" key="1">
    <citation type="submission" date="2023-06" db="EMBL/GenBank/DDBJ databases">
        <authorList>
            <consortium name="Lawrence Berkeley National Laboratory"/>
            <person name="Ahrendt S."/>
            <person name="Sahu N."/>
            <person name="Indic B."/>
            <person name="Wong-Bajracharya J."/>
            <person name="Merenyi Z."/>
            <person name="Ke H.-M."/>
            <person name="Monk M."/>
            <person name="Kocsube S."/>
            <person name="Drula E."/>
            <person name="Lipzen A."/>
            <person name="Balint B."/>
            <person name="Henrissat B."/>
            <person name="Andreopoulos B."/>
            <person name="Martin F.M."/>
            <person name="Harder C.B."/>
            <person name="Rigling D."/>
            <person name="Ford K.L."/>
            <person name="Foster G.D."/>
            <person name="Pangilinan J."/>
            <person name="Papanicolaou A."/>
            <person name="Barry K."/>
            <person name="LaButti K."/>
            <person name="Viragh M."/>
            <person name="Koriabine M."/>
            <person name="Yan M."/>
            <person name="Riley R."/>
            <person name="Champramary S."/>
            <person name="Plett K.L."/>
            <person name="Tsai I.J."/>
            <person name="Slot J."/>
            <person name="Sipos G."/>
            <person name="Plett J."/>
            <person name="Nagy L.G."/>
            <person name="Grigoriev I.V."/>
        </authorList>
    </citation>
    <scope>NUCLEOTIDE SEQUENCE</scope>
    <source>
        <strain evidence="2">CCBAS 213</strain>
    </source>
</reference>
<dbReference type="RefSeq" id="XP_060326714.1">
    <property type="nucleotide sequence ID" value="XM_060474026.1"/>
</dbReference>
<dbReference type="GeneID" id="85357574"/>
<organism evidence="2 3">
    <name type="scientific">Armillaria tabescens</name>
    <name type="common">Ringless honey mushroom</name>
    <name type="synonym">Agaricus tabescens</name>
    <dbReference type="NCBI Taxonomy" id="1929756"/>
    <lineage>
        <taxon>Eukaryota</taxon>
        <taxon>Fungi</taxon>
        <taxon>Dikarya</taxon>
        <taxon>Basidiomycota</taxon>
        <taxon>Agaricomycotina</taxon>
        <taxon>Agaricomycetes</taxon>
        <taxon>Agaricomycetidae</taxon>
        <taxon>Agaricales</taxon>
        <taxon>Marasmiineae</taxon>
        <taxon>Physalacriaceae</taxon>
        <taxon>Desarmillaria</taxon>
    </lineage>
</organism>
<evidence type="ECO:0000256" key="1">
    <source>
        <dbReference type="SAM" id="Phobius"/>
    </source>
</evidence>
<dbReference type="EMBL" id="JAUEPS010000039">
    <property type="protein sequence ID" value="KAK0448999.1"/>
    <property type="molecule type" value="Genomic_DNA"/>
</dbReference>